<evidence type="ECO:0000313" key="1">
    <source>
        <dbReference type="EMBL" id="GMS92185.1"/>
    </source>
</evidence>
<feature type="non-terminal residue" evidence="1">
    <location>
        <position position="1"/>
    </location>
</feature>
<keyword evidence="2" id="KW-1185">Reference proteome</keyword>
<evidence type="ECO:0000313" key="2">
    <source>
        <dbReference type="Proteomes" id="UP001432027"/>
    </source>
</evidence>
<protein>
    <submittedName>
        <fullName evidence="1">Uncharacterized protein</fullName>
    </submittedName>
</protein>
<reference evidence="1" key="1">
    <citation type="submission" date="2023-10" db="EMBL/GenBank/DDBJ databases">
        <title>Genome assembly of Pristionchus species.</title>
        <authorList>
            <person name="Yoshida K."/>
            <person name="Sommer R.J."/>
        </authorList>
    </citation>
    <scope>NUCLEOTIDE SEQUENCE</scope>
    <source>
        <strain evidence="1">RS0144</strain>
    </source>
</reference>
<sequence length="60" mass="7198">RDCHFGSMLRFIQPSDNTRHYLSNEGRTPQLILPESTYARTLQILVFNHIYFPRRLRALH</sequence>
<accession>A0AAV5TAK9</accession>
<dbReference type="EMBL" id="BTSX01000004">
    <property type="protein sequence ID" value="GMS92185.1"/>
    <property type="molecule type" value="Genomic_DNA"/>
</dbReference>
<dbReference type="AlphaFoldDB" id="A0AAV5TAK9"/>
<dbReference type="Proteomes" id="UP001432027">
    <property type="component" value="Unassembled WGS sequence"/>
</dbReference>
<gene>
    <name evidence="1" type="ORF">PENTCL1PPCAC_14360</name>
</gene>
<organism evidence="1 2">
    <name type="scientific">Pristionchus entomophagus</name>
    <dbReference type="NCBI Taxonomy" id="358040"/>
    <lineage>
        <taxon>Eukaryota</taxon>
        <taxon>Metazoa</taxon>
        <taxon>Ecdysozoa</taxon>
        <taxon>Nematoda</taxon>
        <taxon>Chromadorea</taxon>
        <taxon>Rhabditida</taxon>
        <taxon>Rhabditina</taxon>
        <taxon>Diplogasteromorpha</taxon>
        <taxon>Diplogasteroidea</taxon>
        <taxon>Neodiplogasteridae</taxon>
        <taxon>Pristionchus</taxon>
    </lineage>
</organism>
<comment type="caution">
    <text evidence="1">The sequence shown here is derived from an EMBL/GenBank/DDBJ whole genome shotgun (WGS) entry which is preliminary data.</text>
</comment>
<name>A0AAV5TAK9_9BILA</name>
<proteinExistence type="predicted"/>